<sequence length="360" mass="37197">MTAIKAAVCHAFGEPLKIETVELRAPALGEVQVDLDAVAICHSDISFWEGGFGGALPAIYGHEAAGRVSAIGPGVRGFEVGDSVCVTLIRACGTCPSCGSGKPTICETPYDGTKGPLTMPDGTPVLQAMASGAFAEKVVVDQSQIVRIPDDVAKDVASLISCGVITGVGAAVNAAGVRAGQDVVVIGAGGVGLNAIQGARIAGARRIVAVDMVEEKLDAAREFGATDGVLASDGKPWRAAKAAMGRGADAVLVTVGVAQAYDEAPRYLARGGNVVMVGMPHVGQDSSYSPLNMADAGQNILGTKMGDVVIKRDIPWMIDLYKQGRLKLDELISNRWSLEQINEAIADTKTGAARRNVILF</sequence>
<dbReference type="InterPro" id="IPR011032">
    <property type="entry name" value="GroES-like_sf"/>
</dbReference>
<evidence type="ECO:0000256" key="1">
    <source>
        <dbReference type="ARBA" id="ARBA00022723"/>
    </source>
</evidence>
<dbReference type="GO" id="GO:0008270">
    <property type="term" value="F:zinc ion binding"/>
    <property type="evidence" value="ECO:0007669"/>
    <property type="project" value="InterPro"/>
</dbReference>
<keyword evidence="2 5" id="KW-0862">Zinc</keyword>
<name>A0AAE3WH06_9RHOB</name>
<reference evidence="7" key="1">
    <citation type="submission" date="2022-07" db="EMBL/GenBank/DDBJ databases">
        <authorList>
            <person name="Otstavnykh N."/>
            <person name="Isaeva M."/>
            <person name="Bystritskaya E."/>
        </authorList>
    </citation>
    <scope>NUCLEOTIDE SEQUENCE</scope>
    <source>
        <strain evidence="7">KCTC 52189</strain>
    </source>
</reference>
<comment type="cofactor">
    <cofactor evidence="5">
        <name>Zn(2+)</name>
        <dbReference type="ChEBI" id="CHEBI:29105"/>
    </cofactor>
</comment>
<dbReference type="InterPro" id="IPR036291">
    <property type="entry name" value="NAD(P)-bd_dom_sf"/>
</dbReference>
<proteinExistence type="inferred from homology"/>
<dbReference type="SMART" id="SM00829">
    <property type="entry name" value="PKS_ER"/>
    <property type="match status" value="1"/>
</dbReference>
<organism evidence="7 8">
    <name type="scientific">Marimonas arenosa</name>
    <dbReference type="NCBI Taxonomy" id="1795305"/>
    <lineage>
        <taxon>Bacteria</taxon>
        <taxon>Pseudomonadati</taxon>
        <taxon>Pseudomonadota</taxon>
        <taxon>Alphaproteobacteria</taxon>
        <taxon>Rhodobacterales</taxon>
        <taxon>Paracoccaceae</taxon>
        <taxon>Marimonas</taxon>
    </lineage>
</organism>
<dbReference type="CDD" id="cd08279">
    <property type="entry name" value="Zn_ADH_class_III"/>
    <property type="match status" value="1"/>
</dbReference>
<evidence type="ECO:0000256" key="5">
    <source>
        <dbReference type="RuleBase" id="RU361277"/>
    </source>
</evidence>
<dbReference type="Proteomes" id="UP001226762">
    <property type="component" value="Unassembled WGS sequence"/>
</dbReference>
<feature type="domain" description="Enoyl reductase (ER)" evidence="6">
    <location>
        <begin position="13"/>
        <end position="358"/>
    </location>
</feature>
<keyword evidence="3" id="KW-0560">Oxidoreductase</keyword>
<keyword evidence="4" id="KW-0520">NAD</keyword>
<accession>A0AAE3WH06</accession>
<keyword evidence="8" id="KW-1185">Reference proteome</keyword>
<protein>
    <submittedName>
        <fullName evidence="7">Zn-dependent alcohol dehydrogenase</fullName>
    </submittedName>
</protein>
<dbReference type="InterPro" id="IPR002328">
    <property type="entry name" value="ADH_Zn_CS"/>
</dbReference>
<dbReference type="Gene3D" id="3.90.180.10">
    <property type="entry name" value="Medium-chain alcohol dehydrogenases, catalytic domain"/>
    <property type="match status" value="1"/>
</dbReference>
<dbReference type="GO" id="GO:0005829">
    <property type="term" value="C:cytosol"/>
    <property type="evidence" value="ECO:0007669"/>
    <property type="project" value="TreeGrafter"/>
</dbReference>
<evidence type="ECO:0000313" key="7">
    <source>
        <dbReference type="EMBL" id="MDQ2091637.1"/>
    </source>
</evidence>
<comment type="similarity">
    <text evidence="5">Belongs to the zinc-containing alcohol dehydrogenase family.</text>
</comment>
<dbReference type="InterPro" id="IPR013154">
    <property type="entry name" value="ADH-like_N"/>
</dbReference>
<dbReference type="Gene3D" id="3.40.50.720">
    <property type="entry name" value="NAD(P)-binding Rossmann-like Domain"/>
    <property type="match status" value="1"/>
</dbReference>
<reference evidence="7" key="2">
    <citation type="submission" date="2023-02" db="EMBL/GenBank/DDBJ databases">
        <title>'Rhodoalgimonas zhirmunskyi' gen. nov., isolated from a red alga.</title>
        <authorList>
            <person name="Nedashkovskaya O.I."/>
            <person name="Otstavnykh N.Y."/>
            <person name="Bystritskaya E.P."/>
            <person name="Balabanova L.A."/>
            <person name="Isaeva M.P."/>
        </authorList>
    </citation>
    <scope>NUCLEOTIDE SEQUENCE</scope>
    <source>
        <strain evidence="7">KCTC 52189</strain>
    </source>
</reference>
<dbReference type="SUPFAM" id="SSF50129">
    <property type="entry name" value="GroES-like"/>
    <property type="match status" value="2"/>
</dbReference>
<dbReference type="InterPro" id="IPR013149">
    <property type="entry name" value="ADH-like_C"/>
</dbReference>
<dbReference type="PROSITE" id="PS00059">
    <property type="entry name" value="ADH_ZINC"/>
    <property type="match status" value="1"/>
</dbReference>
<dbReference type="Pfam" id="PF00107">
    <property type="entry name" value="ADH_zinc_N"/>
    <property type="match status" value="1"/>
</dbReference>
<evidence type="ECO:0000256" key="2">
    <source>
        <dbReference type="ARBA" id="ARBA00022833"/>
    </source>
</evidence>
<dbReference type="EMBL" id="JANHAX010000006">
    <property type="protein sequence ID" value="MDQ2091637.1"/>
    <property type="molecule type" value="Genomic_DNA"/>
</dbReference>
<dbReference type="GO" id="GO:0046294">
    <property type="term" value="P:formaldehyde catabolic process"/>
    <property type="evidence" value="ECO:0007669"/>
    <property type="project" value="TreeGrafter"/>
</dbReference>
<dbReference type="RefSeq" id="WP_306736939.1">
    <property type="nucleotide sequence ID" value="NZ_JANHAX010000006.1"/>
</dbReference>
<evidence type="ECO:0000259" key="6">
    <source>
        <dbReference type="SMART" id="SM00829"/>
    </source>
</evidence>
<evidence type="ECO:0000256" key="3">
    <source>
        <dbReference type="ARBA" id="ARBA00023002"/>
    </source>
</evidence>
<comment type="caution">
    <text evidence="7">The sequence shown here is derived from an EMBL/GenBank/DDBJ whole genome shotgun (WGS) entry which is preliminary data.</text>
</comment>
<dbReference type="PANTHER" id="PTHR43880">
    <property type="entry name" value="ALCOHOL DEHYDROGENASE"/>
    <property type="match status" value="1"/>
</dbReference>
<dbReference type="AlphaFoldDB" id="A0AAE3WH06"/>
<evidence type="ECO:0000313" key="8">
    <source>
        <dbReference type="Proteomes" id="UP001226762"/>
    </source>
</evidence>
<dbReference type="PANTHER" id="PTHR43880:SF12">
    <property type="entry name" value="ALCOHOL DEHYDROGENASE CLASS-3"/>
    <property type="match status" value="1"/>
</dbReference>
<dbReference type="GO" id="GO:0051903">
    <property type="term" value="F:S-(hydroxymethyl)glutathione dehydrogenase [NAD(P)+] activity"/>
    <property type="evidence" value="ECO:0007669"/>
    <property type="project" value="TreeGrafter"/>
</dbReference>
<dbReference type="SUPFAM" id="SSF51735">
    <property type="entry name" value="NAD(P)-binding Rossmann-fold domains"/>
    <property type="match status" value="1"/>
</dbReference>
<evidence type="ECO:0000256" key="4">
    <source>
        <dbReference type="ARBA" id="ARBA00023027"/>
    </source>
</evidence>
<dbReference type="Pfam" id="PF08240">
    <property type="entry name" value="ADH_N"/>
    <property type="match status" value="1"/>
</dbReference>
<keyword evidence="1 5" id="KW-0479">Metal-binding</keyword>
<gene>
    <name evidence="7" type="ORF">NO357_17170</name>
</gene>
<dbReference type="InterPro" id="IPR020843">
    <property type="entry name" value="ER"/>
</dbReference>